<proteinExistence type="predicted"/>
<organism evidence="1 2">
    <name type="scientific">Catharanthus roseus</name>
    <name type="common">Madagascar periwinkle</name>
    <name type="synonym">Vinca rosea</name>
    <dbReference type="NCBI Taxonomy" id="4058"/>
    <lineage>
        <taxon>Eukaryota</taxon>
        <taxon>Viridiplantae</taxon>
        <taxon>Streptophyta</taxon>
        <taxon>Embryophyta</taxon>
        <taxon>Tracheophyta</taxon>
        <taxon>Spermatophyta</taxon>
        <taxon>Magnoliopsida</taxon>
        <taxon>eudicotyledons</taxon>
        <taxon>Gunneridae</taxon>
        <taxon>Pentapetalae</taxon>
        <taxon>asterids</taxon>
        <taxon>lamiids</taxon>
        <taxon>Gentianales</taxon>
        <taxon>Apocynaceae</taxon>
        <taxon>Rauvolfioideae</taxon>
        <taxon>Vinceae</taxon>
        <taxon>Catharanthinae</taxon>
        <taxon>Catharanthus</taxon>
    </lineage>
</organism>
<accession>A0ACC0C3T1</accession>
<gene>
    <name evidence="1" type="ORF">M9H77_00818</name>
</gene>
<sequence>MSLINPDVVMLLLMLLIASALFRSSNASSSSSAAPALQTLQLQPQSFNPKLPPRTLSSSKKFEGSSDLVNLRYHMGPVLSSPINIYLIWYGKWAPSQQLLIKDFLLSISTTNHRAAPSPSVAEWWRTVSLYTDQTGANISRSVLIAGEYTDRRYSLGKQLTRLSMQQVIDAAVRTKPFTVDLQYEREEEQEVYGSVGLESGDQGLCGSQRFGLIILLPLLL</sequence>
<evidence type="ECO:0000313" key="1">
    <source>
        <dbReference type="EMBL" id="KAI5679591.1"/>
    </source>
</evidence>
<name>A0ACC0C3T1_CATRO</name>
<comment type="caution">
    <text evidence="1">The sequence shown here is derived from an EMBL/GenBank/DDBJ whole genome shotgun (WGS) entry which is preliminary data.</text>
</comment>
<protein>
    <submittedName>
        <fullName evidence="1">Uncharacterized protein</fullName>
    </submittedName>
</protein>
<evidence type="ECO:0000313" key="2">
    <source>
        <dbReference type="Proteomes" id="UP001060085"/>
    </source>
</evidence>
<reference evidence="2" key="1">
    <citation type="journal article" date="2023" name="Nat. Plants">
        <title>Single-cell RNA sequencing provides a high-resolution roadmap for understanding the multicellular compartmentation of specialized metabolism.</title>
        <authorList>
            <person name="Sun S."/>
            <person name="Shen X."/>
            <person name="Li Y."/>
            <person name="Li Y."/>
            <person name="Wang S."/>
            <person name="Li R."/>
            <person name="Zhang H."/>
            <person name="Shen G."/>
            <person name="Guo B."/>
            <person name="Wei J."/>
            <person name="Xu J."/>
            <person name="St-Pierre B."/>
            <person name="Chen S."/>
            <person name="Sun C."/>
        </authorList>
    </citation>
    <scope>NUCLEOTIDE SEQUENCE [LARGE SCALE GENOMIC DNA]</scope>
</reference>
<dbReference type="Proteomes" id="UP001060085">
    <property type="component" value="Linkage Group LG01"/>
</dbReference>
<keyword evidence="2" id="KW-1185">Reference proteome</keyword>
<dbReference type="EMBL" id="CM044701">
    <property type="protein sequence ID" value="KAI5679591.1"/>
    <property type="molecule type" value="Genomic_DNA"/>
</dbReference>